<dbReference type="InterPro" id="IPR001841">
    <property type="entry name" value="Znf_RING"/>
</dbReference>
<keyword evidence="5" id="KW-0862">Zinc</keyword>
<keyword evidence="5" id="KW-0479">Metal-binding</keyword>
<dbReference type="GO" id="GO:0016020">
    <property type="term" value="C:membrane"/>
    <property type="evidence" value="ECO:0007669"/>
    <property type="project" value="UniProtKB-SubCell"/>
</dbReference>
<dbReference type="InterPro" id="IPR013083">
    <property type="entry name" value="Znf_RING/FYVE/PHD"/>
</dbReference>
<feature type="region of interest" description="Disordered" evidence="6">
    <location>
        <begin position="316"/>
        <end position="376"/>
    </location>
</feature>
<dbReference type="AlphaFoldDB" id="A0A7S3YTR0"/>
<protein>
    <recommendedName>
        <fullName evidence="9">RING-type domain-containing protein</fullName>
    </recommendedName>
</protein>
<dbReference type="SUPFAM" id="SSF57850">
    <property type="entry name" value="RING/U-box"/>
    <property type="match status" value="1"/>
</dbReference>
<dbReference type="InterPro" id="IPR046450">
    <property type="entry name" value="PA_dom_sf"/>
</dbReference>
<keyword evidence="8" id="KW-0732">Signal</keyword>
<dbReference type="SMART" id="SM00184">
    <property type="entry name" value="RING"/>
    <property type="match status" value="1"/>
</dbReference>
<evidence type="ECO:0000256" key="6">
    <source>
        <dbReference type="SAM" id="MobiDB-lite"/>
    </source>
</evidence>
<dbReference type="InterPro" id="IPR051073">
    <property type="entry name" value="ZNRF3_Arkadia_E3_ligases"/>
</dbReference>
<accession>A0A7S3YTR0</accession>
<keyword evidence="4 7" id="KW-0472">Membrane</keyword>
<feature type="domain" description="RING-type" evidence="9">
    <location>
        <begin position="245"/>
        <end position="286"/>
    </location>
</feature>
<dbReference type="Gene3D" id="3.50.30.30">
    <property type="match status" value="1"/>
</dbReference>
<dbReference type="CDD" id="cd16454">
    <property type="entry name" value="RING-H2_PA-TM-RING"/>
    <property type="match status" value="1"/>
</dbReference>
<proteinExistence type="predicted"/>
<evidence type="ECO:0000313" key="10">
    <source>
        <dbReference type="EMBL" id="CAE0661578.1"/>
    </source>
</evidence>
<organism evidence="10">
    <name type="scientific">Lotharella globosa</name>
    <dbReference type="NCBI Taxonomy" id="91324"/>
    <lineage>
        <taxon>Eukaryota</taxon>
        <taxon>Sar</taxon>
        <taxon>Rhizaria</taxon>
        <taxon>Cercozoa</taxon>
        <taxon>Chlorarachniophyceae</taxon>
        <taxon>Lotharella</taxon>
    </lineage>
</organism>
<comment type="subcellular location">
    <subcellularLocation>
        <location evidence="1">Membrane</location>
    </subcellularLocation>
</comment>
<keyword evidence="2 7" id="KW-0812">Transmembrane</keyword>
<feature type="transmembrane region" description="Helical" evidence="7">
    <location>
        <begin position="174"/>
        <end position="195"/>
    </location>
</feature>
<dbReference type="InterPro" id="IPR003137">
    <property type="entry name" value="PA_domain"/>
</dbReference>
<name>A0A7S3YTR0_9EUKA</name>
<dbReference type="Gene3D" id="3.30.40.10">
    <property type="entry name" value="Zinc/RING finger domain, C3HC4 (zinc finger)"/>
    <property type="match status" value="1"/>
</dbReference>
<evidence type="ECO:0000256" key="5">
    <source>
        <dbReference type="PROSITE-ProRule" id="PRU00175"/>
    </source>
</evidence>
<dbReference type="GO" id="GO:0008270">
    <property type="term" value="F:zinc ion binding"/>
    <property type="evidence" value="ECO:0007669"/>
    <property type="project" value="UniProtKB-KW"/>
</dbReference>
<dbReference type="SUPFAM" id="SSF52025">
    <property type="entry name" value="PA domain"/>
    <property type="match status" value="1"/>
</dbReference>
<feature type="compositionally biased region" description="Basic and acidic residues" evidence="6">
    <location>
        <begin position="341"/>
        <end position="350"/>
    </location>
</feature>
<evidence type="ECO:0000256" key="8">
    <source>
        <dbReference type="SAM" id="SignalP"/>
    </source>
</evidence>
<evidence type="ECO:0000259" key="9">
    <source>
        <dbReference type="PROSITE" id="PS50089"/>
    </source>
</evidence>
<evidence type="ECO:0000256" key="4">
    <source>
        <dbReference type="ARBA" id="ARBA00023136"/>
    </source>
</evidence>
<feature type="compositionally biased region" description="Acidic residues" evidence="6">
    <location>
        <begin position="320"/>
        <end position="333"/>
    </location>
</feature>
<keyword evidence="5" id="KW-0863">Zinc-finger</keyword>
<gene>
    <name evidence="10" type="ORF">LGLO00237_LOCUS13173</name>
</gene>
<evidence type="ECO:0000256" key="7">
    <source>
        <dbReference type="SAM" id="Phobius"/>
    </source>
</evidence>
<sequence>MPTRTGMGWRRMQFLLLVGSIAIGDALVLELGEKRMVFEHMTANFGVQKYDVKGSVKIPHAEYGCEPFREAAQLNGTILLIKRGDCKFVEKAEIAQNAGAKALIVGDAYSGGNLVKMISPFRADIEIPVVFIKGSDHYNLRNLLKANPSVTVELNKEGEQFLTSYTDSHGKSPMMSLPLIFLVLMSALPMSWFIFRGIDRIRRCVRNRVNQRRFVNYATTLPVLEYKVNESSDTDSKRVCINGTCVICLEDFRDREPIKVLPCDHGFHAQCIIPWFERSGNCPVCKMHYNQLHSTGLRDMCSCCNDLGFGLYQRLRNPPEEEEEKEPEEEETPLETLASRRGNEDGRDTRVCIGEMPRQGFNEESKHSGPSLLEDV</sequence>
<feature type="chain" id="PRO_5030806605" description="RING-type domain-containing protein" evidence="8">
    <location>
        <begin position="27"/>
        <end position="376"/>
    </location>
</feature>
<dbReference type="PANTHER" id="PTHR16200">
    <property type="entry name" value="RING ZINC FINGER"/>
    <property type="match status" value="1"/>
</dbReference>
<dbReference type="Pfam" id="PF02225">
    <property type="entry name" value="PA"/>
    <property type="match status" value="1"/>
</dbReference>
<dbReference type="PROSITE" id="PS50089">
    <property type="entry name" value="ZF_RING_2"/>
    <property type="match status" value="1"/>
</dbReference>
<evidence type="ECO:0000256" key="3">
    <source>
        <dbReference type="ARBA" id="ARBA00022989"/>
    </source>
</evidence>
<feature type="signal peptide" evidence="8">
    <location>
        <begin position="1"/>
        <end position="26"/>
    </location>
</feature>
<evidence type="ECO:0000256" key="1">
    <source>
        <dbReference type="ARBA" id="ARBA00004370"/>
    </source>
</evidence>
<reference evidence="10" key="1">
    <citation type="submission" date="2021-01" db="EMBL/GenBank/DDBJ databases">
        <authorList>
            <person name="Corre E."/>
            <person name="Pelletier E."/>
            <person name="Niang G."/>
            <person name="Scheremetjew M."/>
            <person name="Finn R."/>
            <person name="Kale V."/>
            <person name="Holt S."/>
            <person name="Cochrane G."/>
            <person name="Meng A."/>
            <person name="Brown T."/>
            <person name="Cohen L."/>
        </authorList>
    </citation>
    <scope>NUCLEOTIDE SEQUENCE</scope>
    <source>
        <strain evidence="10">CCCM811</strain>
    </source>
</reference>
<dbReference type="CDD" id="cd04818">
    <property type="entry name" value="PA_subtilisin_1"/>
    <property type="match status" value="1"/>
</dbReference>
<dbReference type="Pfam" id="PF13639">
    <property type="entry name" value="zf-RING_2"/>
    <property type="match status" value="1"/>
</dbReference>
<dbReference type="EMBL" id="HBIV01018162">
    <property type="protein sequence ID" value="CAE0661578.1"/>
    <property type="molecule type" value="Transcribed_RNA"/>
</dbReference>
<evidence type="ECO:0000256" key="2">
    <source>
        <dbReference type="ARBA" id="ARBA00022692"/>
    </source>
</evidence>
<keyword evidence="3 7" id="KW-1133">Transmembrane helix</keyword>